<keyword evidence="2" id="KW-0614">Plasmid</keyword>
<dbReference type="OrthoDB" id="964606at2"/>
<evidence type="ECO:0000313" key="2">
    <source>
        <dbReference type="EMBL" id="CCH03553.1"/>
    </source>
</evidence>
<geneLocation type="plasmid" evidence="2 3">
    <name>pFAES01</name>
</geneLocation>
<dbReference type="eggNOG" id="ENOG502ZQPY">
    <property type="taxonomic scope" value="Bacteria"/>
</dbReference>
<dbReference type="Proteomes" id="UP000011058">
    <property type="component" value="Plasmid pFAES01"/>
</dbReference>
<reference evidence="2 3" key="1">
    <citation type="journal article" date="2012" name="J. Bacteriol.">
        <title>Genome Sequence of Fibrella aestuarina BUZ 2T, a Filamentous Marine Bacterium.</title>
        <authorList>
            <person name="Filippini M."/>
            <person name="Qi W."/>
            <person name="Blom J."/>
            <person name="Goesmann A."/>
            <person name="Smits T.H."/>
            <person name="Bagheri H.C."/>
        </authorList>
    </citation>
    <scope>NUCLEOTIDE SEQUENCE [LARGE SCALE GENOMIC DNA]</scope>
    <source>
        <strain evidence="3">BUZ 2T</strain>
        <plasmid evidence="2 3">pFAES01</plasmid>
    </source>
</reference>
<protein>
    <submittedName>
        <fullName evidence="2">Uncharacterized protein</fullName>
    </submittedName>
</protein>
<feature type="transmembrane region" description="Helical" evidence="1">
    <location>
        <begin position="15"/>
        <end position="41"/>
    </location>
</feature>
<dbReference type="KEGG" id="fae:FAES_pFAES01059"/>
<proteinExistence type="predicted"/>
<name>I0KHF0_9BACT</name>
<sequence length="82" mass="9347">MNHYHNNLLIRHKHMLLISTTGLTLLALVVVGSIVWSFGLYRQATQNTYVFHQKGAAVAIYDERIQQPISISHTAKTDRDTQ</sequence>
<keyword evidence="1" id="KW-0472">Membrane</keyword>
<keyword evidence="1" id="KW-1133">Transmembrane helix</keyword>
<evidence type="ECO:0000313" key="3">
    <source>
        <dbReference type="Proteomes" id="UP000011058"/>
    </source>
</evidence>
<dbReference type="HOGENOM" id="CLU_2553235_0_0_10"/>
<evidence type="ECO:0000256" key="1">
    <source>
        <dbReference type="SAM" id="Phobius"/>
    </source>
</evidence>
<organism evidence="2 3">
    <name type="scientific">Fibrella aestuarina BUZ 2</name>
    <dbReference type="NCBI Taxonomy" id="1166018"/>
    <lineage>
        <taxon>Bacteria</taxon>
        <taxon>Pseudomonadati</taxon>
        <taxon>Bacteroidota</taxon>
        <taxon>Cytophagia</taxon>
        <taxon>Cytophagales</taxon>
        <taxon>Spirosomataceae</taxon>
        <taxon>Fibrella</taxon>
    </lineage>
</organism>
<keyword evidence="1" id="KW-0812">Transmembrane</keyword>
<dbReference type="RefSeq" id="WP_015056733.1">
    <property type="nucleotide sequence ID" value="NC_019012.1"/>
</dbReference>
<accession>I0KHF0</accession>
<dbReference type="AlphaFoldDB" id="I0KHF0"/>
<dbReference type="EMBL" id="HE796684">
    <property type="protein sequence ID" value="CCH03553.1"/>
    <property type="molecule type" value="Genomic_DNA"/>
</dbReference>
<gene>
    <name evidence="2" type="ORF">FAES_pFAES01059</name>
</gene>
<keyword evidence="3" id="KW-1185">Reference proteome</keyword>